<keyword evidence="2" id="KW-0255">Endonuclease</keyword>
<dbReference type="Proteomes" id="UP000633509">
    <property type="component" value="Unassembled WGS sequence"/>
</dbReference>
<sequence>MTAVPDEGWLVAHPPPRRARLFALPLTTDGYTLDDWLKLPETGERIELIDGCFVVSPLPSYGHALVASRLVRILDDARPQDYEVVGAGNLKVGEDGLIPDVVLGRAKAILEGPVALPASDAVCVAEVVSPGKVSRDRDYTIKPPKYAAAGIAVFIRVDLEGDDAPRVEVFNLSGEGYELVAEGKAGNVLSLDQPFPLSFDPAVLTGRRSTTQG</sequence>
<keyword evidence="2" id="KW-0540">Nuclease</keyword>
<dbReference type="EMBL" id="JADBEK010000001">
    <property type="protein sequence ID" value="MBE1593203.1"/>
    <property type="molecule type" value="Genomic_DNA"/>
</dbReference>
<dbReference type="PANTHER" id="PTHR35400">
    <property type="entry name" value="SLR1083 PROTEIN"/>
    <property type="match status" value="1"/>
</dbReference>
<keyword evidence="3" id="KW-1185">Reference proteome</keyword>
<dbReference type="InterPro" id="IPR011335">
    <property type="entry name" value="Restrct_endonuc-II-like"/>
</dbReference>
<accession>A0ABR9ML26</accession>
<dbReference type="Pfam" id="PF05685">
    <property type="entry name" value="Uma2"/>
    <property type="match status" value="1"/>
</dbReference>
<feature type="domain" description="Putative restriction endonuclease" evidence="1">
    <location>
        <begin position="34"/>
        <end position="199"/>
    </location>
</feature>
<dbReference type="InterPro" id="IPR012296">
    <property type="entry name" value="Nuclease_put_TT1808"/>
</dbReference>
<dbReference type="CDD" id="cd06260">
    <property type="entry name" value="DUF820-like"/>
    <property type="match status" value="1"/>
</dbReference>
<evidence type="ECO:0000313" key="3">
    <source>
        <dbReference type="Proteomes" id="UP000633509"/>
    </source>
</evidence>
<keyword evidence="2" id="KW-0378">Hydrolase</keyword>
<proteinExistence type="predicted"/>
<dbReference type="GO" id="GO:0004519">
    <property type="term" value="F:endonuclease activity"/>
    <property type="evidence" value="ECO:0007669"/>
    <property type="project" value="UniProtKB-KW"/>
</dbReference>
<organism evidence="2 3">
    <name type="scientific">Nonomuraea angiospora</name>
    <dbReference type="NCBI Taxonomy" id="46172"/>
    <lineage>
        <taxon>Bacteria</taxon>
        <taxon>Bacillati</taxon>
        <taxon>Actinomycetota</taxon>
        <taxon>Actinomycetes</taxon>
        <taxon>Streptosporangiales</taxon>
        <taxon>Streptosporangiaceae</taxon>
        <taxon>Nonomuraea</taxon>
    </lineage>
</organism>
<evidence type="ECO:0000259" key="1">
    <source>
        <dbReference type="Pfam" id="PF05685"/>
    </source>
</evidence>
<dbReference type="SUPFAM" id="SSF52980">
    <property type="entry name" value="Restriction endonuclease-like"/>
    <property type="match status" value="1"/>
</dbReference>
<evidence type="ECO:0000313" key="2">
    <source>
        <dbReference type="EMBL" id="MBE1593203.1"/>
    </source>
</evidence>
<protein>
    <submittedName>
        <fullName evidence="2">Uma2 family endonuclease</fullName>
    </submittedName>
</protein>
<gene>
    <name evidence="2" type="ORF">H4W80_011461</name>
</gene>
<dbReference type="Gene3D" id="3.90.1570.10">
    <property type="entry name" value="tt1808, chain A"/>
    <property type="match status" value="1"/>
</dbReference>
<dbReference type="PANTHER" id="PTHR35400:SF3">
    <property type="entry name" value="SLL1072 PROTEIN"/>
    <property type="match status" value="1"/>
</dbReference>
<name>A0ABR9ML26_9ACTN</name>
<dbReference type="InterPro" id="IPR008538">
    <property type="entry name" value="Uma2"/>
</dbReference>
<dbReference type="RefSeq" id="WP_192792591.1">
    <property type="nucleotide sequence ID" value="NZ_JADBEK010000001.1"/>
</dbReference>
<reference evidence="2 3" key="1">
    <citation type="submission" date="2020-10" db="EMBL/GenBank/DDBJ databases">
        <title>Sequencing the genomes of 1000 actinobacteria strains.</title>
        <authorList>
            <person name="Klenk H.-P."/>
        </authorList>
    </citation>
    <scope>NUCLEOTIDE SEQUENCE [LARGE SCALE GENOMIC DNA]</scope>
    <source>
        <strain evidence="2 3">DSM 43173</strain>
    </source>
</reference>
<comment type="caution">
    <text evidence="2">The sequence shown here is derived from an EMBL/GenBank/DDBJ whole genome shotgun (WGS) entry which is preliminary data.</text>
</comment>